<evidence type="ECO:0000313" key="5">
    <source>
        <dbReference type="EMBL" id="KAK3093118.1"/>
    </source>
</evidence>
<feature type="domain" description="EF-hand" evidence="4">
    <location>
        <begin position="83"/>
        <end position="110"/>
    </location>
</feature>
<accession>A0AA88XWB7</accession>
<dbReference type="CDD" id="cd00051">
    <property type="entry name" value="EFh"/>
    <property type="match status" value="1"/>
</dbReference>
<keyword evidence="3" id="KW-0514">Muscle protein</keyword>
<dbReference type="PROSITE" id="PS50222">
    <property type="entry name" value="EF_HAND_2"/>
    <property type="match status" value="3"/>
</dbReference>
<dbReference type="Proteomes" id="UP001186944">
    <property type="component" value="Unassembled WGS sequence"/>
</dbReference>
<evidence type="ECO:0000313" key="6">
    <source>
        <dbReference type="Proteomes" id="UP001186944"/>
    </source>
</evidence>
<dbReference type="PANTHER" id="PTHR23048">
    <property type="entry name" value="MYOSIN LIGHT CHAIN 1, 3"/>
    <property type="match status" value="1"/>
</dbReference>
<proteinExistence type="predicted"/>
<dbReference type="AlphaFoldDB" id="A0AA88XWB7"/>
<dbReference type="GO" id="GO:0005509">
    <property type="term" value="F:calcium ion binding"/>
    <property type="evidence" value="ECO:0007669"/>
    <property type="project" value="InterPro"/>
</dbReference>
<name>A0AA88XWB7_PINIB</name>
<dbReference type="InterPro" id="IPR002048">
    <property type="entry name" value="EF_hand_dom"/>
</dbReference>
<gene>
    <name evidence="5" type="ORF">FSP39_011310</name>
</gene>
<evidence type="ECO:0000259" key="4">
    <source>
        <dbReference type="PROSITE" id="PS50222"/>
    </source>
</evidence>
<dbReference type="SUPFAM" id="SSF47473">
    <property type="entry name" value="EF-hand"/>
    <property type="match status" value="1"/>
</dbReference>
<dbReference type="PROSITE" id="PS00018">
    <property type="entry name" value="EF_HAND_1"/>
    <property type="match status" value="2"/>
</dbReference>
<dbReference type="PANTHER" id="PTHR23048:SF0">
    <property type="entry name" value="CALMODULIN LIKE 3"/>
    <property type="match status" value="1"/>
</dbReference>
<evidence type="ECO:0000256" key="3">
    <source>
        <dbReference type="ARBA" id="ARBA00023179"/>
    </source>
</evidence>
<dbReference type="Gene3D" id="1.10.238.10">
    <property type="entry name" value="EF-hand"/>
    <property type="match status" value="2"/>
</dbReference>
<reference evidence="5" key="1">
    <citation type="submission" date="2019-08" db="EMBL/GenBank/DDBJ databases">
        <title>The improved chromosome-level genome for the pearl oyster Pinctada fucata martensii using PacBio sequencing and Hi-C.</title>
        <authorList>
            <person name="Zheng Z."/>
        </authorList>
    </citation>
    <scope>NUCLEOTIDE SEQUENCE</scope>
    <source>
        <strain evidence="5">ZZ-2019</strain>
        <tissue evidence="5">Adductor muscle</tissue>
    </source>
</reference>
<dbReference type="GO" id="GO:0016460">
    <property type="term" value="C:myosin II complex"/>
    <property type="evidence" value="ECO:0007669"/>
    <property type="project" value="TreeGrafter"/>
</dbReference>
<dbReference type="InterPro" id="IPR018247">
    <property type="entry name" value="EF_Hand_1_Ca_BS"/>
</dbReference>
<evidence type="ECO:0000256" key="2">
    <source>
        <dbReference type="ARBA" id="ARBA00022837"/>
    </source>
</evidence>
<feature type="domain" description="EF-hand" evidence="4">
    <location>
        <begin position="9"/>
        <end position="44"/>
    </location>
</feature>
<keyword evidence="6" id="KW-1185">Reference proteome</keyword>
<dbReference type="InterPro" id="IPR011992">
    <property type="entry name" value="EF-hand-dom_pair"/>
</dbReference>
<evidence type="ECO:0000256" key="1">
    <source>
        <dbReference type="ARBA" id="ARBA00022737"/>
    </source>
</evidence>
<dbReference type="InterPro" id="IPR001751">
    <property type="entry name" value="S100/CaBP7/8-like_CS"/>
</dbReference>
<dbReference type="SMART" id="SM00054">
    <property type="entry name" value="EFh"/>
    <property type="match status" value="3"/>
</dbReference>
<organism evidence="5 6">
    <name type="scientific">Pinctada imbricata</name>
    <name type="common">Atlantic pearl-oyster</name>
    <name type="synonym">Pinctada martensii</name>
    <dbReference type="NCBI Taxonomy" id="66713"/>
    <lineage>
        <taxon>Eukaryota</taxon>
        <taxon>Metazoa</taxon>
        <taxon>Spiralia</taxon>
        <taxon>Lophotrochozoa</taxon>
        <taxon>Mollusca</taxon>
        <taxon>Bivalvia</taxon>
        <taxon>Autobranchia</taxon>
        <taxon>Pteriomorphia</taxon>
        <taxon>Pterioida</taxon>
        <taxon>Pterioidea</taxon>
        <taxon>Pteriidae</taxon>
        <taxon>Pinctada</taxon>
    </lineage>
</organism>
<comment type="caution">
    <text evidence="5">The sequence shown here is derived from an EMBL/GenBank/DDBJ whole genome shotgun (WGS) entry which is preliminary data.</text>
</comment>
<dbReference type="EMBL" id="VSWD01000009">
    <property type="protein sequence ID" value="KAK3093118.1"/>
    <property type="molecule type" value="Genomic_DNA"/>
</dbReference>
<protein>
    <recommendedName>
        <fullName evidence="4">EF-hand domain-containing protein</fullName>
    </recommendedName>
</protein>
<keyword evidence="2" id="KW-0106">Calcium</keyword>
<feature type="domain" description="EF-hand" evidence="4">
    <location>
        <begin position="47"/>
        <end position="82"/>
    </location>
</feature>
<dbReference type="FunFam" id="1.10.238.10:FF:000001">
    <property type="entry name" value="Calmodulin 1"/>
    <property type="match status" value="1"/>
</dbReference>
<dbReference type="Pfam" id="PF00036">
    <property type="entry name" value="EF-hand_1"/>
    <property type="match status" value="1"/>
</dbReference>
<dbReference type="PROSITE" id="PS00303">
    <property type="entry name" value="S100_CABP"/>
    <property type="match status" value="1"/>
</dbReference>
<dbReference type="Pfam" id="PF13499">
    <property type="entry name" value="EF-hand_7"/>
    <property type="match status" value="1"/>
</dbReference>
<dbReference type="InterPro" id="IPR050230">
    <property type="entry name" value="CALM/Myosin/TropC-like"/>
</dbReference>
<sequence length="110" mass="12672">MMRSLGQNPTEAELKDMIANQDVNRNGTIDYDEFIIMMEENYKDISTVEAELLAAFRVFDMDHNGYIESSELRKVLKDLGEQLSEQEVEKIIQDYDLDGDGKINYVGKDN</sequence>
<keyword evidence="1" id="KW-0677">Repeat</keyword>